<dbReference type="SUPFAM" id="SSF46894">
    <property type="entry name" value="C-terminal effector domain of the bipartite response regulators"/>
    <property type="match status" value="1"/>
</dbReference>
<dbReference type="PROSITE" id="PS50110">
    <property type="entry name" value="RESPONSE_REGULATORY"/>
    <property type="match status" value="1"/>
</dbReference>
<evidence type="ECO:0000256" key="3">
    <source>
        <dbReference type="ARBA" id="ARBA00023125"/>
    </source>
</evidence>
<evidence type="ECO:0000313" key="8">
    <source>
        <dbReference type="EMBL" id="MFH8252538.1"/>
    </source>
</evidence>
<feature type="modified residue" description="4-aspartylphosphate" evidence="5">
    <location>
        <position position="54"/>
    </location>
</feature>
<evidence type="ECO:0000259" key="7">
    <source>
        <dbReference type="PROSITE" id="PS50110"/>
    </source>
</evidence>
<dbReference type="InterPro" id="IPR039420">
    <property type="entry name" value="WalR-like"/>
</dbReference>
<dbReference type="InterPro" id="IPR000792">
    <property type="entry name" value="Tscrpt_reg_LuxR_C"/>
</dbReference>
<evidence type="ECO:0000256" key="1">
    <source>
        <dbReference type="ARBA" id="ARBA00022553"/>
    </source>
</evidence>
<dbReference type="PANTHER" id="PTHR43214">
    <property type="entry name" value="TWO-COMPONENT RESPONSE REGULATOR"/>
    <property type="match status" value="1"/>
</dbReference>
<reference evidence="8 9" key="1">
    <citation type="submission" date="2024-09" db="EMBL/GenBank/DDBJ databases">
        <authorList>
            <person name="Pan X."/>
        </authorList>
    </citation>
    <scope>NUCLEOTIDE SEQUENCE [LARGE SCALE GENOMIC DNA]</scope>
    <source>
        <strain evidence="8 9">B2969</strain>
    </source>
</reference>
<dbReference type="Pfam" id="PF00196">
    <property type="entry name" value="GerE"/>
    <property type="match status" value="1"/>
</dbReference>
<gene>
    <name evidence="8" type="ORF">ACH3VR_19375</name>
</gene>
<dbReference type="InterPro" id="IPR001789">
    <property type="entry name" value="Sig_transdc_resp-reg_receiver"/>
</dbReference>
<keyword evidence="3" id="KW-0238">DNA-binding</keyword>
<dbReference type="PANTHER" id="PTHR43214:SF24">
    <property type="entry name" value="TRANSCRIPTIONAL REGULATORY PROTEIN NARL-RELATED"/>
    <property type="match status" value="1"/>
</dbReference>
<feature type="domain" description="HTH luxR-type" evidence="6">
    <location>
        <begin position="151"/>
        <end position="216"/>
    </location>
</feature>
<name>A0ABW7QEK2_9MICO</name>
<keyword evidence="1 5" id="KW-0597">Phosphoprotein</keyword>
<proteinExistence type="predicted"/>
<dbReference type="CDD" id="cd06170">
    <property type="entry name" value="LuxR_C_like"/>
    <property type="match status" value="1"/>
</dbReference>
<dbReference type="RefSeq" id="WP_397557969.1">
    <property type="nucleotide sequence ID" value="NZ_JBIQWL010000010.1"/>
</dbReference>
<dbReference type="CDD" id="cd17535">
    <property type="entry name" value="REC_NarL-like"/>
    <property type="match status" value="1"/>
</dbReference>
<dbReference type="SMART" id="SM00421">
    <property type="entry name" value="HTH_LUXR"/>
    <property type="match status" value="1"/>
</dbReference>
<dbReference type="SUPFAM" id="SSF52172">
    <property type="entry name" value="CheY-like"/>
    <property type="match status" value="1"/>
</dbReference>
<dbReference type="Gene3D" id="3.40.50.2300">
    <property type="match status" value="1"/>
</dbReference>
<dbReference type="InterPro" id="IPR058245">
    <property type="entry name" value="NreC/VraR/RcsB-like_REC"/>
</dbReference>
<keyword evidence="9" id="KW-1185">Reference proteome</keyword>
<feature type="domain" description="Response regulatory" evidence="7">
    <location>
        <begin position="3"/>
        <end position="121"/>
    </location>
</feature>
<evidence type="ECO:0000256" key="4">
    <source>
        <dbReference type="ARBA" id="ARBA00023163"/>
    </source>
</evidence>
<protein>
    <submittedName>
        <fullName evidence="8">Response regulator</fullName>
    </submittedName>
</protein>
<keyword evidence="2" id="KW-0805">Transcription regulation</keyword>
<dbReference type="PROSITE" id="PS50043">
    <property type="entry name" value="HTH_LUXR_2"/>
    <property type="match status" value="1"/>
</dbReference>
<dbReference type="InterPro" id="IPR011006">
    <property type="entry name" value="CheY-like_superfamily"/>
</dbReference>
<evidence type="ECO:0000313" key="9">
    <source>
        <dbReference type="Proteomes" id="UP001610861"/>
    </source>
</evidence>
<dbReference type="InterPro" id="IPR016032">
    <property type="entry name" value="Sig_transdc_resp-reg_C-effctor"/>
</dbReference>
<dbReference type="EMBL" id="JBIQWL010000010">
    <property type="protein sequence ID" value="MFH8252538.1"/>
    <property type="molecule type" value="Genomic_DNA"/>
</dbReference>
<organism evidence="8 9">
    <name type="scientific">Microbacterium alkaliflavum</name>
    <dbReference type="NCBI Taxonomy" id="3248839"/>
    <lineage>
        <taxon>Bacteria</taxon>
        <taxon>Bacillati</taxon>
        <taxon>Actinomycetota</taxon>
        <taxon>Actinomycetes</taxon>
        <taxon>Micrococcales</taxon>
        <taxon>Microbacteriaceae</taxon>
        <taxon>Microbacterium</taxon>
    </lineage>
</organism>
<dbReference type="Proteomes" id="UP001610861">
    <property type="component" value="Unassembled WGS sequence"/>
</dbReference>
<keyword evidence="4" id="KW-0804">Transcription</keyword>
<dbReference type="SMART" id="SM00448">
    <property type="entry name" value="REC"/>
    <property type="match status" value="1"/>
</dbReference>
<evidence type="ECO:0000256" key="2">
    <source>
        <dbReference type="ARBA" id="ARBA00023015"/>
    </source>
</evidence>
<sequence>MIRVLIADDQALIRTAVREILRTHDDIEVVGEAIDGRDAVDRVRLLNPDVVLMDIRMPGTDGIQATELIRADAALSASRVLILTTFEEDDYVVAALRAGASGFIGKGSEPDDIARAIRTVHAGDALLSPAATRGLIERYLASPGASSDRFDASRLSELTARETEILAHVARGESNEEIAGELFISPHTAKTHVNRIMAKLDARDRSQLVVWGYETGLVHPTGGGSSPA</sequence>
<evidence type="ECO:0000256" key="5">
    <source>
        <dbReference type="PROSITE-ProRule" id="PRU00169"/>
    </source>
</evidence>
<comment type="caution">
    <text evidence="8">The sequence shown here is derived from an EMBL/GenBank/DDBJ whole genome shotgun (WGS) entry which is preliminary data.</text>
</comment>
<dbReference type="Pfam" id="PF00072">
    <property type="entry name" value="Response_reg"/>
    <property type="match status" value="1"/>
</dbReference>
<evidence type="ECO:0000259" key="6">
    <source>
        <dbReference type="PROSITE" id="PS50043"/>
    </source>
</evidence>
<accession>A0ABW7QEK2</accession>
<dbReference type="PRINTS" id="PR00038">
    <property type="entry name" value="HTHLUXR"/>
</dbReference>